<keyword evidence="3" id="KW-1185">Reference proteome</keyword>
<gene>
    <name evidence="2" type="ORF">A9179_16240</name>
</gene>
<evidence type="ECO:0000313" key="2">
    <source>
        <dbReference type="EMBL" id="MBC9251821.1"/>
    </source>
</evidence>
<organism evidence="2 3">
    <name type="scientific">Aquipseudomonas alcaligenes</name>
    <name type="common">Pseudomonas alcaligenes</name>
    <dbReference type="NCBI Taxonomy" id="43263"/>
    <lineage>
        <taxon>Bacteria</taxon>
        <taxon>Pseudomonadati</taxon>
        <taxon>Pseudomonadota</taxon>
        <taxon>Gammaproteobacteria</taxon>
        <taxon>Pseudomonadales</taxon>
        <taxon>Pseudomonadaceae</taxon>
        <taxon>Aquipseudomonas</taxon>
    </lineage>
</organism>
<evidence type="ECO:0000313" key="3">
    <source>
        <dbReference type="Proteomes" id="UP000744555"/>
    </source>
</evidence>
<dbReference type="EMBL" id="LZEU01000001">
    <property type="protein sequence ID" value="MBC9251821.1"/>
    <property type="molecule type" value="Genomic_DNA"/>
</dbReference>
<comment type="caution">
    <text evidence="2">The sequence shown here is derived from an EMBL/GenBank/DDBJ whole genome shotgun (WGS) entry which is preliminary data.</text>
</comment>
<protein>
    <recommendedName>
        <fullName evidence="4">Peptidase inhibitor I78 family protein</fullName>
    </recommendedName>
</protein>
<evidence type="ECO:0000256" key="1">
    <source>
        <dbReference type="SAM" id="SignalP"/>
    </source>
</evidence>
<sequence length="99" mass="10517">MTRSLTLPTLLACAVLAACSSAPEQPQASHADGRCDAAPVQQLVGDKASAEVVENARQKAGAEYLRVTRPNQPVTMDYNPQRLNIDLNDAGVILRVNCG</sequence>
<dbReference type="InterPro" id="IPR021719">
    <property type="entry name" value="Prot_inh_I78"/>
</dbReference>
<dbReference type="Pfam" id="PF11720">
    <property type="entry name" value="Inhibitor_I78"/>
    <property type="match status" value="1"/>
</dbReference>
<accession>A0ABR7S5D8</accession>
<reference evidence="2 3" key="1">
    <citation type="submission" date="2016-06" db="EMBL/GenBank/DDBJ databases">
        <authorList>
            <person name="Ramos C."/>
            <person name="Pintado A."/>
            <person name="Crespo-Gomez J.I."/>
        </authorList>
    </citation>
    <scope>NUCLEOTIDE SEQUENCE [LARGE SCALE GENOMIC DNA]</scope>
    <source>
        <strain evidence="2 3">AVO110</strain>
    </source>
</reference>
<dbReference type="Proteomes" id="UP000744555">
    <property type="component" value="Unassembled WGS sequence"/>
</dbReference>
<feature type="signal peptide" evidence="1">
    <location>
        <begin position="1"/>
        <end position="17"/>
    </location>
</feature>
<dbReference type="PANTHER" id="PTHR39600">
    <property type="entry name" value="PEPTIDASE INHIBITOR I78 FAMILY PROTEIN"/>
    <property type="match status" value="1"/>
</dbReference>
<name>A0ABR7S5D8_AQUAC</name>
<evidence type="ECO:0008006" key="4">
    <source>
        <dbReference type="Google" id="ProtNLM"/>
    </source>
</evidence>
<proteinExistence type="predicted"/>
<dbReference type="RefSeq" id="WP_262410611.1">
    <property type="nucleotide sequence ID" value="NZ_LZEU01000001.1"/>
</dbReference>
<dbReference type="Gene3D" id="3.30.10.10">
    <property type="entry name" value="Trypsin Inhibitor V, subunit A"/>
    <property type="match status" value="1"/>
</dbReference>
<dbReference type="PANTHER" id="PTHR39600:SF1">
    <property type="entry name" value="PEPTIDASE INHIBITOR I78 FAMILY PROTEIN"/>
    <property type="match status" value="1"/>
</dbReference>
<dbReference type="PROSITE" id="PS51257">
    <property type="entry name" value="PROKAR_LIPOPROTEIN"/>
    <property type="match status" value="1"/>
</dbReference>
<keyword evidence="1" id="KW-0732">Signal</keyword>
<feature type="chain" id="PRO_5047051067" description="Peptidase inhibitor I78 family protein" evidence="1">
    <location>
        <begin position="18"/>
        <end position="99"/>
    </location>
</feature>